<sequence>MTKSSTRGIFLSITLLFSLLLIVIPSNANAQEINVKSFAFEETTIIEFTNNSDEEINTFRIWLGSDFNFKSFKTEKGWLGEKTPLGVIIFTSSETIKPSESVKFGVKTDKAKPGVNWKALDKVDNVMDTGKVLSGELPKVIQNTELKQDQILENIGPSFSTESIFRIVPEKPNVGSTIRVTGDEFAASQEFDFYIDSKKIGSFETDENGHFMTTMKIPEEQKADRVDFIIKDKDGKEKKISLRIGETGNRIPESDNIKLTIKGLPEVLYRGDFLEIFGTGTPGNTITAEIATFDGEIISSRTVEIDAEGNWELEEPIIIALDSPLGKYSVTISDGRKTILKHWAIESDKVIVIVPTNLKFDQGEIMKFNGTALPNMPIEIILEDPLGKEIFSDIIHTDDSGFVEFEFQTELGARKGTYTIIATQEKEKEFIFVGVGQLPSVPVNLALDKLNYKAGEIAIISIIGKGSDVVSLLILDPSDKPKGVAVTIILEPDGRGTYSLNLDGYSSGAYTAIISKGGTQNTEIFAIGLQTGSGQIEINTTRIPPNYLPGDPILILGNTSPSAILTIILTDPDGNEVKVKETFSDKNGKISESSFRIPSYAVSGMWTINAKSGSNFDIVEIEVLATLQEGIQVSVGDLETLGVVGKIITIKVIGAQQTVEIEIIAEDGEIIETLSFQASSQGEINQPWIIPKEMEPGIYTVRVVDAFDSAETTFKFQ</sequence>
<comment type="caution">
    <text evidence="1">The sequence shown here is derived from an EMBL/GenBank/DDBJ whole genome shotgun (WGS) entry which is preliminary data.</text>
</comment>
<proteinExistence type="predicted"/>
<accession>A0A7K4M8I8</accession>
<gene>
    <name evidence="1" type="ORF">HX860_04790</name>
</gene>
<reference evidence="1 2" key="1">
    <citation type="journal article" date="2019" name="Environ. Microbiol.">
        <title>Genomics insights into ecotype formation of ammonia-oxidizing archaea in the deep ocean.</title>
        <authorList>
            <person name="Wang Y."/>
            <person name="Huang J.M."/>
            <person name="Cui G.J."/>
            <person name="Nunoura T."/>
            <person name="Takaki Y."/>
            <person name="Li W.L."/>
            <person name="Li J."/>
            <person name="Gao Z.M."/>
            <person name="Takai K."/>
            <person name="Zhang A.Q."/>
            <person name="Stepanauskas R."/>
        </authorList>
    </citation>
    <scope>NUCLEOTIDE SEQUENCE [LARGE SCALE GENOMIC DNA]</scope>
    <source>
        <strain evidence="1 2">L14</strain>
    </source>
</reference>
<protein>
    <submittedName>
        <fullName evidence="1">Biofilm-associated protein</fullName>
    </submittedName>
</protein>
<name>A0A7K4M8I8_9ARCH</name>
<dbReference type="Proteomes" id="UP000587702">
    <property type="component" value="Unassembled WGS sequence"/>
</dbReference>
<evidence type="ECO:0000313" key="1">
    <source>
        <dbReference type="EMBL" id="NWJ20371.1"/>
    </source>
</evidence>
<dbReference type="AlphaFoldDB" id="A0A7K4M8I8"/>
<evidence type="ECO:0000313" key="2">
    <source>
        <dbReference type="Proteomes" id="UP000587702"/>
    </source>
</evidence>
<organism evidence="1 2">
    <name type="scientific">Marine Group I thaumarchaeote</name>
    <dbReference type="NCBI Taxonomy" id="2511932"/>
    <lineage>
        <taxon>Archaea</taxon>
        <taxon>Nitrososphaerota</taxon>
        <taxon>Marine Group I</taxon>
    </lineage>
</organism>
<dbReference type="EMBL" id="JACATI010000005">
    <property type="protein sequence ID" value="NWJ20371.1"/>
    <property type="molecule type" value="Genomic_DNA"/>
</dbReference>
<dbReference type="Gene3D" id="2.60.40.1930">
    <property type="match status" value="1"/>
</dbReference>